<keyword evidence="4" id="KW-0233">DNA recombination</keyword>
<name>A0ABN8B7J3_CHISP</name>
<feature type="region of interest" description="Disordered" evidence="8">
    <location>
        <begin position="633"/>
        <end position="677"/>
    </location>
</feature>
<dbReference type="Proteomes" id="UP001153292">
    <property type="component" value="Chromosome 23"/>
</dbReference>
<evidence type="ECO:0000256" key="5">
    <source>
        <dbReference type="ARBA" id="ARBA00023204"/>
    </source>
</evidence>
<dbReference type="PANTHER" id="PTHR21541">
    <property type="entry name" value="BTB POZ DOMAIN CONTAINING 12"/>
    <property type="match status" value="1"/>
</dbReference>
<feature type="region of interest" description="Disordered" evidence="8">
    <location>
        <begin position="893"/>
        <end position="923"/>
    </location>
</feature>
<dbReference type="InterPro" id="IPR018574">
    <property type="entry name" value="Structure-sp_endonuc_su_Slx4"/>
</dbReference>
<keyword evidence="10" id="KW-1185">Reference proteome</keyword>
<dbReference type="CDD" id="cd22999">
    <property type="entry name" value="SAP_SLX4"/>
    <property type="match status" value="1"/>
</dbReference>
<feature type="compositionally biased region" description="Polar residues" evidence="8">
    <location>
        <begin position="651"/>
        <end position="673"/>
    </location>
</feature>
<reference evidence="9" key="1">
    <citation type="submission" date="2021-12" db="EMBL/GenBank/DDBJ databases">
        <authorList>
            <person name="King R."/>
        </authorList>
    </citation>
    <scope>NUCLEOTIDE SEQUENCE</scope>
</reference>
<feature type="region of interest" description="Disordered" evidence="8">
    <location>
        <begin position="43"/>
        <end position="70"/>
    </location>
</feature>
<evidence type="ECO:0000313" key="10">
    <source>
        <dbReference type="Proteomes" id="UP001153292"/>
    </source>
</evidence>
<evidence type="ECO:0000256" key="6">
    <source>
        <dbReference type="ARBA" id="ARBA00023242"/>
    </source>
</evidence>
<dbReference type="Pfam" id="PF09494">
    <property type="entry name" value="Slx4"/>
    <property type="match status" value="1"/>
</dbReference>
<proteinExistence type="inferred from homology"/>
<evidence type="ECO:0000256" key="8">
    <source>
        <dbReference type="SAM" id="MobiDB-lite"/>
    </source>
</evidence>
<sequence length="1042" mass="117927">MNVNIAKLASSENSSPCKVESKYFASNRVMDESLSDFREKKSAVAGPKSCVNPPVNRNKAKRSSKRIKGQKDIRAALKSNSDNDLLKYTQEFDKVCKKSGLDVDTEQLLLAVALSKSLQKTDHGEPTSIQNSSSQRTGKIRTTLQEYGFTVPEIKINKKSQKTRKNYKLLLCTAAEKQQIIADKYTQVLLNVIEFKQSDHSQSDYSDKKLYFKATNIPYKEIKNNDAFYVGNLLEKSSSTGNLLRNWSDIPGRPVSPTYSRNMNMDFSAIECSQDELDIVLSGTLKSTKNVINKKVIPLSTDHPMITANEITKRKMLPDTIEDQSICDNDGRCEENTKNKTETQNQKCSLSIPSGNSVSSTISNITRSCSPDMFDDEATSILVDTEENKNFVYIELIDTIIEEKSKPVYFMDLTQSTDDKLSKSLKNSQNITRKNSNDLMEITECVAFSAIPKAEVINQSLREENLKVLNDDKNSINLSKPFQSDKTRRISNDFMEITECIVTKSDIKSLKTRVDLTQNSNGYHRETEMTSKHSNNCLNKSQAITAIVKLPTFEENGGNDVSLDDTIILNDDEIDSALKPSETVGQQPSNKENLDDQLSHKVCEDYINDYSIKTSQSFFDEFEVNHSDDMSEHITSVESKSPSKDDCEIDLTQSSDSATEILSTKESASNKLDMSSLGKRDEVSVDYDYLYDDIVQYSKNNTQNTSDLSQKSKAMTNERTNNSEVSSQNSNQDSVVFELCDQELNYSVNKSKSYIPWENFGGLSVMGDLPKLESSKYLEGTKEQEYNFPMENSMTESFLPDIEVKGTNKPNLKPVSNMTPENNLNKAKSVSVITPMCSNYIVKTDNVTPMLDYASMSTPQRNSELEKYGLKPFKRKRAVQLLTHLYNQTHPLVQSSTEDALSPSKKRKRCDPYPKNSVKPPKENIISTDKENNLYEVTNEVPDIKDIKCLEEDWVFQKREKSKISSCRVPLHIAFHNYVSCRSLLREAILRYEPVNIDEIHKGLVSTGYRYDPKDLLRFMDKKCITVKTVDNAARNTKRLNN</sequence>
<accession>A0ABN8B7J3</accession>
<evidence type="ECO:0000256" key="7">
    <source>
        <dbReference type="ARBA" id="ARBA00029496"/>
    </source>
</evidence>
<dbReference type="EMBL" id="OU963916">
    <property type="protein sequence ID" value="CAH0403357.1"/>
    <property type="molecule type" value="Genomic_DNA"/>
</dbReference>
<keyword evidence="5" id="KW-0234">DNA repair</keyword>
<evidence type="ECO:0000256" key="2">
    <source>
        <dbReference type="ARBA" id="ARBA00006661"/>
    </source>
</evidence>
<feature type="compositionally biased region" description="Polar residues" evidence="8">
    <location>
        <begin position="701"/>
        <end position="720"/>
    </location>
</feature>
<evidence type="ECO:0000313" key="9">
    <source>
        <dbReference type="EMBL" id="CAH0403357.1"/>
    </source>
</evidence>
<comment type="subcellular location">
    <subcellularLocation>
        <location evidence="1">Nucleus</location>
    </subcellularLocation>
</comment>
<comment type="similarity">
    <text evidence="2">Belongs to the SLX4 family.</text>
</comment>
<evidence type="ECO:0000256" key="1">
    <source>
        <dbReference type="ARBA" id="ARBA00004123"/>
    </source>
</evidence>
<protein>
    <recommendedName>
        <fullName evidence="7">Structure-specific endonuclease subunit SLX4</fullName>
    </recommendedName>
</protein>
<feature type="compositionally biased region" description="Basic residues" evidence="8">
    <location>
        <begin position="58"/>
        <end position="68"/>
    </location>
</feature>
<keyword evidence="6" id="KW-0539">Nucleus</keyword>
<evidence type="ECO:0000256" key="4">
    <source>
        <dbReference type="ARBA" id="ARBA00023172"/>
    </source>
</evidence>
<keyword evidence="3" id="KW-0227">DNA damage</keyword>
<feature type="region of interest" description="Disordered" evidence="8">
    <location>
        <begin position="701"/>
        <end position="731"/>
    </location>
</feature>
<evidence type="ECO:0000256" key="3">
    <source>
        <dbReference type="ARBA" id="ARBA00022763"/>
    </source>
</evidence>
<feature type="compositionally biased region" description="Low complexity" evidence="8">
    <location>
        <begin position="722"/>
        <end position="731"/>
    </location>
</feature>
<dbReference type="PANTHER" id="PTHR21541:SF3">
    <property type="entry name" value="STRUCTURE-SPECIFIC ENDONUCLEASE SUBUNIT SLX4"/>
    <property type="match status" value="1"/>
</dbReference>
<organism evidence="9 10">
    <name type="scientific">Chilo suppressalis</name>
    <name type="common">Asiatic rice borer moth</name>
    <dbReference type="NCBI Taxonomy" id="168631"/>
    <lineage>
        <taxon>Eukaryota</taxon>
        <taxon>Metazoa</taxon>
        <taxon>Ecdysozoa</taxon>
        <taxon>Arthropoda</taxon>
        <taxon>Hexapoda</taxon>
        <taxon>Insecta</taxon>
        <taxon>Pterygota</taxon>
        <taxon>Neoptera</taxon>
        <taxon>Endopterygota</taxon>
        <taxon>Lepidoptera</taxon>
        <taxon>Glossata</taxon>
        <taxon>Ditrysia</taxon>
        <taxon>Pyraloidea</taxon>
        <taxon>Crambidae</taxon>
        <taxon>Crambinae</taxon>
        <taxon>Chilo</taxon>
    </lineage>
</organism>
<gene>
    <name evidence="9" type="ORF">CHILSU_LOCUS6628</name>
</gene>